<feature type="non-terminal residue" evidence="1">
    <location>
        <position position="71"/>
    </location>
</feature>
<comment type="caution">
    <text evidence="1">The sequence shown here is derived from an EMBL/GenBank/DDBJ whole genome shotgun (WGS) entry which is preliminary data.</text>
</comment>
<proteinExistence type="predicted"/>
<organism evidence="1 2">
    <name type="scientific">Ectobacillus funiculus</name>
    <dbReference type="NCBI Taxonomy" id="137993"/>
    <lineage>
        <taxon>Bacteria</taxon>
        <taxon>Bacillati</taxon>
        <taxon>Bacillota</taxon>
        <taxon>Bacilli</taxon>
        <taxon>Bacillales</taxon>
        <taxon>Bacillaceae</taxon>
        <taxon>Ectobacillus</taxon>
    </lineage>
</organism>
<evidence type="ECO:0000313" key="1">
    <source>
        <dbReference type="EMBL" id="MFB9758919.1"/>
    </source>
</evidence>
<name>A0ABV5WE89_9BACI</name>
<accession>A0ABV5WE89</accession>
<reference evidence="1 2" key="1">
    <citation type="submission" date="2024-09" db="EMBL/GenBank/DDBJ databases">
        <authorList>
            <person name="Sun Q."/>
            <person name="Mori K."/>
        </authorList>
    </citation>
    <scope>NUCLEOTIDE SEQUENCE [LARGE SCALE GENOMIC DNA]</scope>
    <source>
        <strain evidence="1 2">JCM 11201</strain>
    </source>
</reference>
<gene>
    <name evidence="1" type="ORF">ACFFMS_10640</name>
</gene>
<dbReference type="EMBL" id="JBHMAF010000048">
    <property type="protein sequence ID" value="MFB9758919.1"/>
    <property type="molecule type" value="Genomic_DNA"/>
</dbReference>
<dbReference type="Proteomes" id="UP001589609">
    <property type="component" value="Unassembled WGS sequence"/>
</dbReference>
<keyword evidence="2" id="KW-1185">Reference proteome</keyword>
<sequence length="71" mass="8779">MRLDNQSKEEKVTLELSKEEFKKLQRLLEMQGEKQEEEKKRAEEDKNANFVQLYREHMPEMRWLMTNHPFP</sequence>
<evidence type="ECO:0000313" key="2">
    <source>
        <dbReference type="Proteomes" id="UP001589609"/>
    </source>
</evidence>
<protein>
    <submittedName>
        <fullName evidence="1">Replication protein</fullName>
    </submittedName>
</protein>